<dbReference type="OrthoDB" id="5290748at2"/>
<dbReference type="InterPro" id="IPR051536">
    <property type="entry name" value="UDG_Type-4/5"/>
</dbReference>
<evidence type="ECO:0000313" key="9">
    <source>
        <dbReference type="EMBL" id="ALC82693.1"/>
    </source>
</evidence>
<evidence type="ECO:0000256" key="1">
    <source>
        <dbReference type="ARBA" id="ARBA00022485"/>
    </source>
</evidence>
<dbReference type="SMART" id="SM00986">
    <property type="entry name" value="UDG"/>
    <property type="match status" value="1"/>
</dbReference>
<dbReference type="InterPro" id="IPR005122">
    <property type="entry name" value="Uracil-DNA_glycosylase-like"/>
</dbReference>
<dbReference type="SUPFAM" id="SSF52141">
    <property type="entry name" value="Uracil-DNA glycosylase-like"/>
    <property type="match status" value="1"/>
</dbReference>
<reference evidence="10" key="1">
    <citation type="submission" date="2015-08" db="EMBL/GenBank/DDBJ databases">
        <title>Genome sequencing project for genomic taxonomy and phylogenomics of Bacillus-like bacteria.</title>
        <authorList>
            <person name="Liu B."/>
            <person name="Wang J."/>
            <person name="Zhu Y."/>
            <person name="Liu G."/>
            <person name="Chen Q."/>
            <person name="Chen Z."/>
            <person name="Lan J."/>
            <person name="Che J."/>
            <person name="Ge C."/>
            <person name="Shi H."/>
            <person name="Pan Z."/>
            <person name="Liu X."/>
        </authorList>
    </citation>
    <scope>NUCLEOTIDE SEQUENCE [LARGE SCALE GENOMIC DNA]</scope>
    <source>
        <strain evidence="10">FJAT-4402</strain>
    </source>
</reference>
<keyword evidence="6" id="KW-0411">Iron-sulfur</keyword>
<dbReference type="InterPro" id="IPR036895">
    <property type="entry name" value="Uracil-DNA_glycosylase-like_sf"/>
</dbReference>
<dbReference type="GO" id="GO:0097506">
    <property type="term" value="F:deaminated base DNA N-glycosylase activity"/>
    <property type="evidence" value="ECO:0007669"/>
    <property type="project" value="UniProtKB-ARBA"/>
</dbReference>
<organism evidence="9 10">
    <name type="scientific">Bacillus gobiensis</name>
    <dbReference type="NCBI Taxonomy" id="1441095"/>
    <lineage>
        <taxon>Bacteria</taxon>
        <taxon>Bacillati</taxon>
        <taxon>Bacillota</taxon>
        <taxon>Bacilli</taxon>
        <taxon>Bacillales</taxon>
        <taxon>Bacillaceae</taxon>
        <taxon>Bacillus</taxon>
    </lineage>
</organism>
<dbReference type="Proteomes" id="UP000067625">
    <property type="component" value="Chromosome"/>
</dbReference>
<dbReference type="AlphaFoldDB" id="A0A0M4FVP2"/>
<evidence type="ECO:0000256" key="3">
    <source>
        <dbReference type="ARBA" id="ARBA00022763"/>
    </source>
</evidence>
<dbReference type="PATRIC" id="fig|1441095.3.peg.3249"/>
<evidence type="ECO:0000256" key="2">
    <source>
        <dbReference type="ARBA" id="ARBA00022723"/>
    </source>
</evidence>
<dbReference type="GO" id="GO:0006281">
    <property type="term" value="P:DNA repair"/>
    <property type="evidence" value="ECO:0007669"/>
    <property type="project" value="UniProtKB-KW"/>
</dbReference>
<protein>
    <submittedName>
        <fullName evidence="9">Uracil-DNA glycosylase</fullName>
    </submittedName>
</protein>
<reference evidence="9 10" key="2">
    <citation type="journal article" date="2016" name="Int. J. Syst. Evol. Microbiol.">
        <title>Bacillus gobiensis sp. nov., isolated from a soil sample.</title>
        <authorList>
            <person name="Liu B."/>
            <person name="Liu G.H."/>
            <person name="Cetin S."/>
            <person name="Schumann P."/>
            <person name="Pan Z.Z."/>
            <person name="Chen Q.Q."/>
        </authorList>
    </citation>
    <scope>NUCLEOTIDE SEQUENCE [LARGE SCALE GENOMIC DNA]</scope>
    <source>
        <strain evidence="9 10">FJAT-4402</strain>
    </source>
</reference>
<evidence type="ECO:0000256" key="7">
    <source>
        <dbReference type="ARBA" id="ARBA00023204"/>
    </source>
</evidence>
<keyword evidence="3" id="KW-0227">DNA damage</keyword>
<evidence type="ECO:0000256" key="4">
    <source>
        <dbReference type="ARBA" id="ARBA00022801"/>
    </source>
</evidence>
<dbReference type="Pfam" id="PF03167">
    <property type="entry name" value="UDG"/>
    <property type="match status" value="1"/>
</dbReference>
<keyword evidence="5" id="KW-0408">Iron</keyword>
<proteinExistence type="predicted"/>
<keyword evidence="1" id="KW-0004">4Fe-4S</keyword>
<keyword evidence="2" id="KW-0479">Metal-binding</keyword>
<dbReference type="PANTHER" id="PTHR33693">
    <property type="entry name" value="TYPE-5 URACIL-DNA GLYCOSYLASE"/>
    <property type="match status" value="1"/>
</dbReference>
<evidence type="ECO:0000256" key="6">
    <source>
        <dbReference type="ARBA" id="ARBA00023014"/>
    </source>
</evidence>
<dbReference type="GO" id="GO:0051539">
    <property type="term" value="F:4 iron, 4 sulfur cluster binding"/>
    <property type="evidence" value="ECO:0007669"/>
    <property type="project" value="UniProtKB-KW"/>
</dbReference>
<keyword evidence="7" id="KW-0234">DNA repair</keyword>
<dbReference type="CDD" id="cd10030">
    <property type="entry name" value="UDG-F4_TTUDGA_SPO1dp_like"/>
    <property type="match status" value="1"/>
</dbReference>
<feature type="domain" description="Uracil-DNA glycosylase-like" evidence="8">
    <location>
        <begin position="25"/>
        <end position="203"/>
    </location>
</feature>
<evidence type="ECO:0000313" key="10">
    <source>
        <dbReference type="Proteomes" id="UP000067625"/>
    </source>
</evidence>
<evidence type="ECO:0000259" key="8">
    <source>
        <dbReference type="SMART" id="SM00986"/>
    </source>
</evidence>
<keyword evidence="10" id="KW-1185">Reference proteome</keyword>
<dbReference type="RefSeq" id="WP_053604502.1">
    <property type="nucleotide sequence ID" value="NZ_CP012600.1"/>
</dbReference>
<dbReference type="SMART" id="SM00987">
    <property type="entry name" value="UreE_C"/>
    <property type="match status" value="1"/>
</dbReference>
<sequence length="219" mass="24960">MDIPIELFDACKKRISPFQVEGFLLGGGSETAEIMIVGEAPGEQEIIKEIPFCGRAGVELDRFLEHAELNREEIYITSTVRSRPFRVKEKIIRGKKVIKKENRKPNKKEIIAHAPLLDYQIKKIKPYIIVALGAVAFERLTGKKEKMTEIHGKACQTSILELDSLENNQLVLGEEEYILFPTFHPASIFYNRSLLPLIYEDFEKLKQLSGGTKDDKRNA</sequence>
<dbReference type="Gene3D" id="3.40.470.10">
    <property type="entry name" value="Uracil-DNA glycosylase-like domain"/>
    <property type="match status" value="1"/>
</dbReference>
<gene>
    <name evidence="9" type="ORF">AM592_14720</name>
</gene>
<dbReference type="EMBL" id="CP012600">
    <property type="protein sequence ID" value="ALC82693.1"/>
    <property type="molecule type" value="Genomic_DNA"/>
</dbReference>
<dbReference type="STRING" id="1441095.AM592_14720"/>
<dbReference type="PANTHER" id="PTHR33693:SF1">
    <property type="entry name" value="TYPE-4 URACIL-DNA GLYCOSYLASE"/>
    <property type="match status" value="1"/>
</dbReference>
<name>A0A0M4FVP2_9BACI</name>
<dbReference type="GO" id="GO:0046872">
    <property type="term" value="F:metal ion binding"/>
    <property type="evidence" value="ECO:0007669"/>
    <property type="project" value="UniProtKB-KW"/>
</dbReference>
<keyword evidence="4" id="KW-0378">Hydrolase</keyword>
<evidence type="ECO:0000256" key="5">
    <source>
        <dbReference type="ARBA" id="ARBA00023004"/>
    </source>
</evidence>
<accession>A0A0M4FVP2</accession>